<keyword evidence="3" id="KW-1185">Reference proteome</keyword>
<dbReference type="EMBL" id="JAHYIQ010000004">
    <property type="protein sequence ID" value="KAK1132903.1"/>
    <property type="molecule type" value="Genomic_DNA"/>
</dbReference>
<evidence type="ECO:0000256" key="1">
    <source>
        <dbReference type="SAM" id="MobiDB-lite"/>
    </source>
</evidence>
<evidence type="ECO:0000313" key="3">
    <source>
        <dbReference type="Proteomes" id="UP001177670"/>
    </source>
</evidence>
<reference evidence="2" key="1">
    <citation type="submission" date="2021-10" db="EMBL/GenBank/DDBJ databases">
        <title>Melipona bicolor Genome sequencing and assembly.</title>
        <authorList>
            <person name="Araujo N.S."/>
            <person name="Arias M.C."/>
        </authorList>
    </citation>
    <scope>NUCLEOTIDE SEQUENCE</scope>
    <source>
        <strain evidence="2">USP_2M_L1-L4_2017</strain>
        <tissue evidence="2">Whole body</tissue>
    </source>
</reference>
<feature type="compositionally biased region" description="Low complexity" evidence="1">
    <location>
        <begin position="36"/>
        <end position="46"/>
    </location>
</feature>
<protein>
    <submittedName>
        <fullName evidence="2">Uncharacterized protein</fullName>
    </submittedName>
</protein>
<sequence>MHLNLISGARGVEGGSRGWPRGGLVTPFATATPTEQPASQPASQPALPLPLPLPPPPPPPPPRLHGRGCNYCNYPHTSYACITPNPVRRGCGHLAPLTNRLPPAHSPAPQPYGFHAGDIILNSQLSEDFGHVSDREIPPCGFA</sequence>
<name>A0AA40G8B0_9HYME</name>
<dbReference type="Proteomes" id="UP001177670">
    <property type="component" value="Unassembled WGS sequence"/>
</dbReference>
<gene>
    <name evidence="2" type="ORF">K0M31_014271</name>
</gene>
<accession>A0AA40G8B0</accession>
<comment type="caution">
    <text evidence="2">The sequence shown here is derived from an EMBL/GenBank/DDBJ whole genome shotgun (WGS) entry which is preliminary data.</text>
</comment>
<feature type="compositionally biased region" description="Gly residues" evidence="1">
    <location>
        <begin position="11"/>
        <end position="21"/>
    </location>
</feature>
<evidence type="ECO:0000313" key="2">
    <source>
        <dbReference type="EMBL" id="KAK1132903.1"/>
    </source>
</evidence>
<feature type="region of interest" description="Disordered" evidence="1">
    <location>
        <begin position="1"/>
        <end position="62"/>
    </location>
</feature>
<dbReference type="AlphaFoldDB" id="A0AA40G8B0"/>
<organism evidence="2 3">
    <name type="scientific">Melipona bicolor</name>
    <dbReference type="NCBI Taxonomy" id="60889"/>
    <lineage>
        <taxon>Eukaryota</taxon>
        <taxon>Metazoa</taxon>
        <taxon>Ecdysozoa</taxon>
        <taxon>Arthropoda</taxon>
        <taxon>Hexapoda</taxon>
        <taxon>Insecta</taxon>
        <taxon>Pterygota</taxon>
        <taxon>Neoptera</taxon>
        <taxon>Endopterygota</taxon>
        <taxon>Hymenoptera</taxon>
        <taxon>Apocrita</taxon>
        <taxon>Aculeata</taxon>
        <taxon>Apoidea</taxon>
        <taxon>Anthophila</taxon>
        <taxon>Apidae</taxon>
        <taxon>Melipona</taxon>
    </lineage>
</organism>
<proteinExistence type="predicted"/>
<feature type="compositionally biased region" description="Pro residues" evidence="1">
    <location>
        <begin position="47"/>
        <end position="62"/>
    </location>
</feature>